<dbReference type="Gene3D" id="3.30.2010.10">
    <property type="entry name" value="Metalloproteases ('zincins'), catalytic domain"/>
    <property type="match status" value="1"/>
</dbReference>
<feature type="transmembrane region" description="Helical" evidence="12">
    <location>
        <begin position="358"/>
        <end position="381"/>
    </location>
</feature>
<keyword evidence="5" id="KW-0479">Metal-binding</keyword>
<feature type="region of interest" description="Disordered" evidence="11">
    <location>
        <begin position="188"/>
        <end position="219"/>
    </location>
</feature>
<evidence type="ECO:0000313" key="15">
    <source>
        <dbReference type="Proteomes" id="UP000831768"/>
    </source>
</evidence>
<keyword evidence="8 12" id="KW-1133">Transmembrane helix</keyword>
<dbReference type="GO" id="GO:0046872">
    <property type="term" value="F:metal ion binding"/>
    <property type="evidence" value="ECO:0007669"/>
    <property type="project" value="UniProtKB-KW"/>
</dbReference>
<sequence length="751" mass="83078">MCEKIERDGSGEEWEHLRRRTFARDDGVCQRCQTERETLQAHKIVSRPSHIVDDPIETLVTVCRPCHAVLHPDTDSFDNAHKKAPLFPDSDAPKSVSRMRTRDDHVCQRCRAVKTACDELVAYVGPDTDRPLLLCQPCAGVLYAHGNVAAEAFRANHRFPATQLERLKSQATRSPHPDAPPAVAIEWEPESDQPSTPPSSTDVDETEPATATGDTTNEATDSTGIEVFFETLLCLTPTGFIFWMLVLPFTGGEGFGPIISALVLTVLFARVLMLRGNAIAVAIRCSSAAMLTIFGIIGYHMSKGPVWYAVGIPLVSIVEYVQSNPATMGVIVFSVMGAVIAMTMYTGWKSESPTDWFLIGRMITAILLLTVLLTGFTVGLWRLLEAFIWWVLVLLGISPHIIAAVLSGWLLVTFVYYEASRIDTVDQAEDVTSVSSNKYPMIHESTTKIAAQLNIPKPTIAISDRSIPEAITVGYRSQSITLILSEGTLNALNEEELEAVIAHELAHVANRDAMVMTVASLPLRFATGLQERIESISPLTTIGDDTKQDGTNKLPPRDRGIHLVFWVIIFIPWIGTRALKALFARLPSWFRKKSPHNYIWIPPLIIAILTKYSSRPALSILSRARESAADRTAVRVTGSPAALASALQTLDKRINGTQTTDLRASLSILPLEPYPTCITEYPAKTSRFTDVLLFILAPNYDDTDKEENGSMIAKLLLRTDRLFFATHPPTARRIDALRELIDDQDTNRNDR</sequence>
<evidence type="ECO:0000259" key="13">
    <source>
        <dbReference type="Pfam" id="PF01435"/>
    </source>
</evidence>
<dbReference type="Pfam" id="PF01435">
    <property type="entry name" value="Peptidase_M48"/>
    <property type="match status" value="2"/>
</dbReference>
<evidence type="ECO:0000256" key="7">
    <source>
        <dbReference type="ARBA" id="ARBA00022833"/>
    </source>
</evidence>
<evidence type="ECO:0000256" key="8">
    <source>
        <dbReference type="ARBA" id="ARBA00022989"/>
    </source>
</evidence>
<comment type="cofactor">
    <cofactor evidence="1">
        <name>Zn(2+)</name>
        <dbReference type="ChEBI" id="CHEBI:29105"/>
    </cofactor>
</comment>
<keyword evidence="15" id="KW-1185">Reference proteome</keyword>
<evidence type="ECO:0000313" key="14">
    <source>
        <dbReference type="EMBL" id="UPM43879.1"/>
    </source>
</evidence>
<dbReference type="GO" id="GO:0006508">
    <property type="term" value="P:proteolysis"/>
    <property type="evidence" value="ECO:0007669"/>
    <property type="project" value="UniProtKB-KW"/>
</dbReference>
<proteinExistence type="predicted"/>
<evidence type="ECO:0000256" key="4">
    <source>
        <dbReference type="ARBA" id="ARBA00022692"/>
    </source>
</evidence>
<keyword evidence="2" id="KW-1003">Cell membrane</keyword>
<feature type="compositionally biased region" description="Low complexity" evidence="11">
    <location>
        <begin position="192"/>
        <end position="201"/>
    </location>
</feature>
<evidence type="ECO:0000256" key="12">
    <source>
        <dbReference type="SAM" id="Phobius"/>
    </source>
</evidence>
<dbReference type="GO" id="GO:0004222">
    <property type="term" value="F:metalloendopeptidase activity"/>
    <property type="evidence" value="ECO:0007669"/>
    <property type="project" value="InterPro"/>
</dbReference>
<evidence type="ECO:0000256" key="1">
    <source>
        <dbReference type="ARBA" id="ARBA00001947"/>
    </source>
</evidence>
<feature type="transmembrane region" description="Helical" evidence="12">
    <location>
        <begin position="328"/>
        <end position="346"/>
    </location>
</feature>
<evidence type="ECO:0000256" key="6">
    <source>
        <dbReference type="ARBA" id="ARBA00022801"/>
    </source>
</evidence>
<dbReference type="GeneID" id="71927460"/>
<evidence type="ECO:0000256" key="10">
    <source>
        <dbReference type="ARBA" id="ARBA00023136"/>
    </source>
</evidence>
<dbReference type="EC" id="3.4.24.-" evidence="14"/>
<accession>A0A8U0A502</accession>
<keyword evidence="3" id="KW-0645">Protease</keyword>
<organism evidence="14 15">
    <name type="scientific">Halocatena salina</name>
    <dbReference type="NCBI Taxonomy" id="2934340"/>
    <lineage>
        <taxon>Archaea</taxon>
        <taxon>Methanobacteriati</taxon>
        <taxon>Methanobacteriota</taxon>
        <taxon>Stenosarchaea group</taxon>
        <taxon>Halobacteria</taxon>
        <taxon>Halobacteriales</taxon>
        <taxon>Natronomonadaceae</taxon>
        <taxon>Halocatena</taxon>
    </lineage>
</organism>
<protein>
    <submittedName>
        <fullName evidence="14">M48 family metalloprotease</fullName>
        <ecNumber evidence="14">3.4.24.-</ecNumber>
    </submittedName>
</protein>
<feature type="transmembrane region" description="Helical" evidence="12">
    <location>
        <begin position="387"/>
        <end position="412"/>
    </location>
</feature>
<dbReference type="PANTHER" id="PTHR43221:SF2">
    <property type="entry name" value="PROTEASE HTPX HOMOLOG"/>
    <property type="match status" value="1"/>
</dbReference>
<name>A0A8U0A502_9EURY</name>
<feature type="transmembrane region" description="Helical" evidence="12">
    <location>
        <begin position="306"/>
        <end position="322"/>
    </location>
</feature>
<feature type="transmembrane region" description="Helical" evidence="12">
    <location>
        <begin position="279"/>
        <end position="299"/>
    </location>
</feature>
<gene>
    <name evidence="14" type="ORF">MW046_05395</name>
</gene>
<feature type="transmembrane region" description="Helical" evidence="12">
    <location>
        <begin position="227"/>
        <end position="247"/>
    </location>
</feature>
<dbReference type="InterPro" id="IPR050083">
    <property type="entry name" value="HtpX_protease"/>
</dbReference>
<feature type="transmembrane region" description="Helical" evidence="12">
    <location>
        <begin position="254"/>
        <end position="273"/>
    </location>
</feature>
<dbReference type="RefSeq" id="WP_247994538.1">
    <property type="nucleotide sequence ID" value="NZ_CP096019.1"/>
</dbReference>
<keyword evidence="4 12" id="KW-0812">Transmembrane</keyword>
<feature type="domain" description="Peptidase M48" evidence="13">
    <location>
        <begin position="440"/>
        <end position="525"/>
    </location>
</feature>
<evidence type="ECO:0000256" key="3">
    <source>
        <dbReference type="ARBA" id="ARBA00022670"/>
    </source>
</evidence>
<evidence type="ECO:0000256" key="9">
    <source>
        <dbReference type="ARBA" id="ARBA00023049"/>
    </source>
</evidence>
<keyword evidence="7" id="KW-0862">Zinc</keyword>
<dbReference type="CDD" id="cd00085">
    <property type="entry name" value="HNHc"/>
    <property type="match status" value="1"/>
</dbReference>
<feature type="domain" description="Peptidase M48" evidence="13">
    <location>
        <begin position="615"/>
        <end position="740"/>
    </location>
</feature>
<dbReference type="KEGG" id="haad:MW046_05395"/>
<evidence type="ECO:0000256" key="2">
    <source>
        <dbReference type="ARBA" id="ARBA00022475"/>
    </source>
</evidence>
<reference evidence="14" key="1">
    <citation type="submission" date="2022-04" db="EMBL/GenBank/DDBJ databases">
        <title>Halocatena sp. nov., isolated from a salt lake.</title>
        <authorList>
            <person name="Cui H.-L."/>
        </authorList>
    </citation>
    <scope>NUCLEOTIDE SEQUENCE</scope>
    <source>
        <strain evidence="14">AD-1</strain>
    </source>
</reference>
<evidence type="ECO:0000256" key="11">
    <source>
        <dbReference type="SAM" id="MobiDB-lite"/>
    </source>
</evidence>
<keyword evidence="9 14" id="KW-0482">Metalloprotease</keyword>
<dbReference type="InterPro" id="IPR003615">
    <property type="entry name" value="HNH_nuc"/>
</dbReference>
<evidence type="ECO:0000256" key="5">
    <source>
        <dbReference type="ARBA" id="ARBA00022723"/>
    </source>
</evidence>
<dbReference type="AlphaFoldDB" id="A0A8U0A502"/>
<keyword evidence="6 14" id="KW-0378">Hydrolase</keyword>
<keyword evidence="10 12" id="KW-0472">Membrane</keyword>
<dbReference type="InterPro" id="IPR001915">
    <property type="entry name" value="Peptidase_M48"/>
</dbReference>
<dbReference type="EMBL" id="CP096019">
    <property type="protein sequence ID" value="UPM43879.1"/>
    <property type="molecule type" value="Genomic_DNA"/>
</dbReference>
<dbReference type="Proteomes" id="UP000831768">
    <property type="component" value="Chromosome"/>
</dbReference>
<dbReference type="PANTHER" id="PTHR43221">
    <property type="entry name" value="PROTEASE HTPX"/>
    <property type="match status" value="1"/>
</dbReference>